<evidence type="ECO:0000256" key="6">
    <source>
        <dbReference type="PROSITE-ProRule" id="PRU00108"/>
    </source>
</evidence>
<keyword evidence="10" id="KW-1185">Reference proteome</keyword>
<dbReference type="InterPro" id="IPR031701">
    <property type="entry name" value="SIX1_SD"/>
</dbReference>
<evidence type="ECO:0000256" key="2">
    <source>
        <dbReference type="ARBA" id="ARBA00022473"/>
    </source>
</evidence>
<feature type="region of interest" description="Disordered" evidence="7">
    <location>
        <begin position="167"/>
        <end position="291"/>
    </location>
</feature>
<dbReference type="GO" id="GO:0005667">
    <property type="term" value="C:transcription regulator complex"/>
    <property type="evidence" value="ECO:0007669"/>
    <property type="project" value="TreeGrafter"/>
</dbReference>
<feature type="DNA-binding region" description="Homeobox" evidence="6">
    <location>
        <begin position="143"/>
        <end position="202"/>
    </location>
</feature>
<dbReference type="InterPro" id="IPR008422">
    <property type="entry name" value="KN_HD"/>
</dbReference>
<dbReference type="InterPro" id="IPR017970">
    <property type="entry name" value="Homeobox_CS"/>
</dbReference>
<comment type="caution">
    <text evidence="9">The sequence shown here is derived from an EMBL/GenBank/DDBJ whole genome shotgun (WGS) entry which is preliminary data.</text>
</comment>
<keyword evidence="5 6" id="KW-0539">Nucleus</keyword>
<feature type="compositionally biased region" description="Low complexity" evidence="7">
    <location>
        <begin position="228"/>
        <end position="238"/>
    </location>
</feature>
<evidence type="ECO:0000259" key="8">
    <source>
        <dbReference type="PROSITE" id="PS50071"/>
    </source>
</evidence>
<reference evidence="9" key="1">
    <citation type="submission" date="2023-03" db="EMBL/GenBank/DDBJ databases">
        <authorList>
            <person name="Steffen K."/>
            <person name="Cardenas P."/>
        </authorList>
    </citation>
    <scope>NUCLEOTIDE SEQUENCE</scope>
</reference>
<dbReference type="Gene3D" id="1.10.10.60">
    <property type="entry name" value="Homeodomain-like"/>
    <property type="match status" value="1"/>
</dbReference>
<gene>
    <name evidence="9" type="ORF">GBAR_LOCUS30114</name>
</gene>
<dbReference type="GO" id="GO:0000981">
    <property type="term" value="F:DNA-binding transcription factor activity, RNA polymerase II-specific"/>
    <property type="evidence" value="ECO:0007669"/>
    <property type="project" value="InterPro"/>
</dbReference>
<dbReference type="PROSITE" id="PS50071">
    <property type="entry name" value="HOMEOBOX_2"/>
    <property type="match status" value="1"/>
</dbReference>
<dbReference type="CDD" id="cd00086">
    <property type="entry name" value="homeodomain"/>
    <property type="match status" value="1"/>
</dbReference>
<accession>A0AA35TVE2</accession>
<feature type="domain" description="Homeobox" evidence="8">
    <location>
        <begin position="141"/>
        <end position="201"/>
    </location>
</feature>
<dbReference type="InterPro" id="IPR001356">
    <property type="entry name" value="HD"/>
</dbReference>
<keyword evidence="3 6" id="KW-0238">DNA-binding</keyword>
<keyword evidence="4 6" id="KW-0371">Homeobox</keyword>
<evidence type="ECO:0000313" key="10">
    <source>
        <dbReference type="Proteomes" id="UP001174909"/>
    </source>
</evidence>
<feature type="compositionally biased region" description="Basic and acidic residues" evidence="7">
    <location>
        <begin position="246"/>
        <end position="255"/>
    </location>
</feature>
<evidence type="ECO:0000256" key="5">
    <source>
        <dbReference type="ARBA" id="ARBA00023242"/>
    </source>
</evidence>
<organism evidence="9 10">
    <name type="scientific">Geodia barretti</name>
    <name type="common">Barrett's horny sponge</name>
    <dbReference type="NCBI Taxonomy" id="519541"/>
    <lineage>
        <taxon>Eukaryota</taxon>
        <taxon>Metazoa</taxon>
        <taxon>Porifera</taxon>
        <taxon>Demospongiae</taxon>
        <taxon>Heteroscleromorpha</taxon>
        <taxon>Tetractinellida</taxon>
        <taxon>Astrophorina</taxon>
        <taxon>Geodiidae</taxon>
        <taxon>Geodia</taxon>
    </lineage>
</organism>
<dbReference type="PROSITE" id="PS00027">
    <property type="entry name" value="HOMEOBOX_1"/>
    <property type="match status" value="1"/>
</dbReference>
<dbReference type="InterPro" id="IPR009057">
    <property type="entry name" value="Homeodomain-like_sf"/>
</dbReference>
<keyword evidence="2" id="KW-0217">Developmental protein</keyword>
<dbReference type="GO" id="GO:0005634">
    <property type="term" value="C:nucleus"/>
    <property type="evidence" value="ECO:0007669"/>
    <property type="project" value="UniProtKB-SubCell"/>
</dbReference>
<dbReference type="Proteomes" id="UP001174909">
    <property type="component" value="Unassembled WGS sequence"/>
</dbReference>
<dbReference type="GO" id="GO:0000978">
    <property type="term" value="F:RNA polymerase II cis-regulatory region sequence-specific DNA binding"/>
    <property type="evidence" value="ECO:0007669"/>
    <property type="project" value="TreeGrafter"/>
</dbReference>
<dbReference type="PANTHER" id="PTHR10390">
    <property type="entry name" value="HOMEOBOX PROTEIN SIX"/>
    <property type="match status" value="1"/>
</dbReference>
<name>A0AA35TVE2_GEOBA</name>
<dbReference type="EMBL" id="CASHTH010004252">
    <property type="protein sequence ID" value="CAI8055155.1"/>
    <property type="molecule type" value="Genomic_DNA"/>
</dbReference>
<proteinExistence type="inferred from homology"/>
<dbReference type="PANTHER" id="PTHR10390:SF61">
    <property type="entry name" value="HOMEOBOX PROTEIN SIX2"/>
    <property type="match status" value="1"/>
</dbReference>
<dbReference type="FunFam" id="1.10.10.60:FF:000063">
    <property type="entry name" value="SIX homeobox 2"/>
    <property type="match status" value="1"/>
</dbReference>
<evidence type="ECO:0000256" key="1">
    <source>
        <dbReference type="ARBA" id="ARBA00008161"/>
    </source>
</evidence>
<dbReference type="AlphaFoldDB" id="A0AA35TVE2"/>
<dbReference type="Pfam" id="PF05920">
    <property type="entry name" value="Homeobox_KN"/>
    <property type="match status" value="1"/>
</dbReference>
<comment type="subcellular location">
    <subcellularLocation>
        <location evidence="6">Nucleus</location>
    </subcellularLocation>
</comment>
<feature type="compositionally biased region" description="Polar residues" evidence="7">
    <location>
        <begin position="177"/>
        <end position="191"/>
    </location>
</feature>
<protein>
    <submittedName>
        <fullName evidence="9">Homeobox protein six1a</fullName>
    </submittedName>
</protein>
<comment type="similarity">
    <text evidence="1">Belongs to the SIX/Sine oculis homeobox family.</text>
</comment>
<evidence type="ECO:0000256" key="7">
    <source>
        <dbReference type="SAM" id="MobiDB-lite"/>
    </source>
</evidence>
<feature type="compositionally biased region" description="Polar residues" evidence="7">
    <location>
        <begin position="205"/>
        <end position="219"/>
    </location>
</feature>
<dbReference type="SUPFAM" id="SSF46689">
    <property type="entry name" value="Homeodomain-like"/>
    <property type="match status" value="1"/>
</dbReference>
<evidence type="ECO:0000313" key="9">
    <source>
        <dbReference type="EMBL" id="CAI8055155.1"/>
    </source>
</evidence>
<sequence length="464" mass="50891">MQSLSFARTIMNSYQLSPGMIPYSAYGLSPEQVACVCDVLQQSGNIERLARFLWSLPACDQIQKNESVMKARALIAFHQGNFPELYRMLESYNFSLESHPKMQQLWLQAHYIEAERLRGKPLGAVGKYRIRRKFPLPRTIWDGEETSYCFKEKSRVILRQWYTKNPYPSPREKRQLAEQTGLTTTQVSNWFKNRRQRDRAAETKTGGSDTASTKSSLTGTPGEPKTASPSPSMPSSPSDGLLTGEESEKVGDDAKLMSNLPDSPPHTDSTTEEPDYSKMNMYSPTPPDQFPEAIATEGQTSLQTAAVSEVQGAKSFVPASTEYAVSSHSDLTTNYCGGMTTLATNGYTHPHPPSASPTSLLSPIPYTVPYNTAFGDTIGLGAYPSMSPSGYVSPYGTKQYSWPTTPSGITYPNTAFSHELPQSCYPYQAGSTAAPTYPAVTTARPGYPSGYFSAQIASTTTQSC</sequence>
<dbReference type="SMART" id="SM00389">
    <property type="entry name" value="HOX"/>
    <property type="match status" value="1"/>
</dbReference>
<dbReference type="Pfam" id="PF16878">
    <property type="entry name" value="SIX1_SD"/>
    <property type="match status" value="1"/>
</dbReference>
<evidence type="ECO:0000256" key="3">
    <source>
        <dbReference type="ARBA" id="ARBA00023125"/>
    </source>
</evidence>
<evidence type="ECO:0000256" key="4">
    <source>
        <dbReference type="ARBA" id="ARBA00023155"/>
    </source>
</evidence>